<sequence>MGGQRSAKPECRALRELVRHLDLEDAVTLEGAVNEDEEYIDPTEFFTYWRAECAKKGVGKGVTSRTWDRTAVECVHSIKKIQRQERRRRKKAKHRANAQNRAHLLTRRDLLRHTEEDVREEHEIRLGQKLERTIEQIRWN</sequence>
<dbReference type="Proteomes" id="UP000006643">
    <property type="component" value="Unassembled WGS sequence"/>
</dbReference>
<dbReference type="HOGENOM" id="CLU_1839089_0_0_1"/>
<dbReference type="AlphaFoldDB" id="D0N3V1"/>
<gene>
    <name evidence="1" type="ORF">PITG_05231</name>
</gene>
<dbReference type="eggNOG" id="ENOG502RH3G">
    <property type="taxonomic scope" value="Eukaryota"/>
</dbReference>
<evidence type="ECO:0000313" key="2">
    <source>
        <dbReference type="Proteomes" id="UP000006643"/>
    </source>
</evidence>
<dbReference type="InParanoid" id="D0N3V1"/>
<dbReference type="VEuPathDB" id="FungiDB:PITG_05231"/>
<proteinExistence type="predicted"/>
<reference evidence="2" key="1">
    <citation type="journal article" date="2009" name="Nature">
        <title>Genome sequence and analysis of the Irish potato famine pathogen Phytophthora infestans.</title>
        <authorList>
            <consortium name="The Broad Institute Genome Sequencing Platform"/>
            <person name="Haas B.J."/>
            <person name="Kamoun S."/>
            <person name="Zody M.C."/>
            <person name="Jiang R.H."/>
            <person name="Handsaker R.E."/>
            <person name="Cano L.M."/>
            <person name="Grabherr M."/>
            <person name="Kodira C.D."/>
            <person name="Raffaele S."/>
            <person name="Torto-Alalibo T."/>
            <person name="Bozkurt T.O."/>
            <person name="Ah-Fong A.M."/>
            <person name="Alvarado L."/>
            <person name="Anderson V.L."/>
            <person name="Armstrong M.R."/>
            <person name="Avrova A."/>
            <person name="Baxter L."/>
            <person name="Beynon J."/>
            <person name="Boevink P.C."/>
            <person name="Bollmann S.R."/>
            <person name="Bos J.I."/>
            <person name="Bulone V."/>
            <person name="Cai G."/>
            <person name="Cakir C."/>
            <person name="Carrington J.C."/>
            <person name="Chawner M."/>
            <person name="Conti L."/>
            <person name="Costanzo S."/>
            <person name="Ewan R."/>
            <person name="Fahlgren N."/>
            <person name="Fischbach M.A."/>
            <person name="Fugelstad J."/>
            <person name="Gilroy E.M."/>
            <person name="Gnerre S."/>
            <person name="Green P.J."/>
            <person name="Grenville-Briggs L.J."/>
            <person name="Griffith J."/>
            <person name="Grunwald N.J."/>
            <person name="Horn K."/>
            <person name="Horner N.R."/>
            <person name="Hu C.H."/>
            <person name="Huitema E."/>
            <person name="Jeong D.H."/>
            <person name="Jones A.M."/>
            <person name="Jones J.D."/>
            <person name="Jones R.W."/>
            <person name="Karlsson E.K."/>
            <person name="Kunjeti S.G."/>
            <person name="Lamour K."/>
            <person name="Liu Z."/>
            <person name="Ma L."/>
            <person name="Maclean D."/>
            <person name="Chibucos M.C."/>
            <person name="McDonald H."/>
            <person name="McWalters J."/>
            <person name="Meijer H.J."/>
            <person name="Morgan W."/>
            <person name="Morris P.F."/>
            <person name="Munro C.A."/>
            <person name="O'Neill K."/>
            <person name="Ospina-Giraldo M."/>
            <person name="Pinzon A."/>
            <person name="Pritchard L."/>
            <person name="Ramsahoye B."/>
            <person name="Ren Q."/>
            <person name="Restrepo S."/>
            <person name="Roy S."/>
            <person name="Sadanandom A."/>
            <person name="Savidor A."/>
            <person name="Schornack S."/>
            <person name="Schwartz D.C."/>
            <person name="Schumann U.D."/>
            <person name="Schwessinger B."/>
            <person name="Seyer L."/>
            <person name="Sharpe T."/>
            <person name="Silvar C."/>
            <person name="Song J."/>
            <person name="Studholme D.J."/>
            <person name="Sykes S."/>
            <person name="Thines M."/>
            <person name="van de Vondervoort P.J."/>
            <person name="Phuntumart V."/>
            <person name="Wawra S."/>
            <person name="Weide R."/>
            <person name="Win J."/>
            <person name="Young C."/>
            <person name="Zhou S."/>
            <person name="Fry W."/>
            <person name="Meyers B.C."/>
            <person name="van West P."/>
            <person name="Ristaino J."/>
            <person name="Govers F."/>
            <person name="Birch P.R."/>
            <person name="Whisson S.C."/>
            <person name="Judelson H.S."/>
            <person name="Nusbaum C."/>
        </authorList>
    </citation>
    <scope>NUCLEOTIDE SEQUENCE [LARGE SCALE GENOMIC DNA]</scope>
    <source>
        <strain evidence="2">T30-4</strain>
    </source>
</reference>
<dbReference type="KEGG" id="pif:PITG_05231"/>
<evidence type="ECO:0000313" key="1">
    <source>
        <dbReference type="EMBL" id="EEY69055.1"/>
    </source>
</evidence>
<dbReference type="OrthoDB" id="126439at2759"/>
<name>D0N3V1_PHYIT</name>
<dbReference type="EMBL" id="DS028124">
    <property type="protein sequence ID" value="EEY69055.1"/>
    <property type="molecule type" value="Genomic_DNA"/>
</dbReference>
<accession>D0N3V1</accession>
<dbReference type="RefSeq" id="XP_002998909.1">
    <property type="nucleotide sequence ID" value="XM_002998863.1"/>
</dbReference>
<protein>
    <submittedName>
        <fullName evidence="1">Uncharacterized protein</fullName>
    </submittedName>
</protein>
<organism evidence="1 2">
    <name type="scientific">Phytophthora infestans (strain T30-4)</name>
    <name type="common">Potato late blight agent</name>
    <dbReference type="NCBI Taxonomy" id="403677"/>
    <lineage>
        <taxon>Eukaryota</taxon>
        <taxon>Sar</taxon>
        <taxon>Stramenopiles</taxon>
        <taxon>Oomycota</taxon>
        <taxon>Peronosporomycetes</taxon>
        <taxon>Peronosporales</taxon>
        <taxon>Peronosporaceae</taxon>
        <taxon>Phytophthora</taxon>
    </lineage>
</organism>
<keyword evidence="2" id="KW-1185">Reference proteome</keyword>
<dbReference type="OMA" id="KHRANAQ"/>
<dbReference type="GeneID" id="9466069"/>